<name>A0A0V0YLZ9_TRIPS</name>
<accession>A0A0V0YLZ9</accession>
<feature type="region of interest" description="Disordered" evidence="1">
    <location>
        <begin position="50"/>
        <end position="71"/>
    </location>
</feature>
<dbReference type="EMBL" id="JYDU01000003">
    <property type="protein sequence ID" value="KRY01381.1"/>
    <property type="molecule type" value="Genomic_DNA"/>
</dbReference>
<dbReference type="PROSITE" id="PS51257">
    <property type="entry name" value="PROKAR_LIPOPROTEIN"/>
    <property type="match status" value="1"/>
</dbReference>
<gene>
    <name evidence="2" type="ORF">T4E_11587</name>
</gene>
<evidence type="ECO:0000313" key="3">
    <source>
        <dbReference type="Proteomes" id="UP000054815"/>
    </source>
</evidence>
<sequence>MAKLQQHNNAAFFSCSNNVQLINPAKKSPYHSWLKSGNFYLLTPKNAKDKRVKSRTGRDNCHKMSPLKYDI</sequence>
<dbReference type="Proteomes" id="UP000054815">
    <property type="component" value="Unassembled WGS sequence"/>
</dbReference>
<proteinExistence type="predicted"/>
<protein>
    <submittedName>
        <fullName evidence="2">Uncharacterized protein</fullName>
    </submittedName>
</protein>
<dbReference type="AlphaFoldDB" id="A0A0V0YLZ9"/>
<organism evidence="2 3">
    <name type="scientific">Trichinella pseudospiralis</name>
    <name type="common">Parasitic roundworm</name>
    <dbReference type="NCBI Taxonomy" id="6337"/>
    <lineage>
        <taxon>Eukaryota</taxon>
        <taxon>Metazoa</taxon>
        <taxon>Ecdysozoa</taxon>
        <taxon>Nematoda</taxon>
        <taxon>Enoplea</taxon>
        <taxon>Dorylaimia</taxon>
        <taxon>Trichinellida</taxon>
        <taxon>Trichinellidae</taxon>
        <taxon>Trichinella</taxon>
    </lineage>
</organism>
<evidence type="ECO:0000256" key="1">
    <source>
        <dbReference type="SAM" id="MobiDB-lite"/>
    </source>
</evidence>
<evidence type="ECO:0000313" key="2">
    <source>
        <dbReference type="EMBL" id="KRY01381.1"/>
    </source>
</evidence>
<comment type="caution">
    <text evidence="2">The sequence shown here is derived from an EMBL/GenBank/DDBJ whole genome shotgun (WGS) entry which is preliminary data.</text>
</comment>
<reference evidence="2 3" key="1">
    <citation type="submission" date="2015-01" db="EMBL/GenBank/DDBJ databases">
        <title>Evolution of Trichinella species and genotypes.</title>
        <authorList>
            <person name="Korhonen P.K."/>
            <person name="Edoardo P."/>
            <person name="Giuseppe L.R."/>
            <person name="Gasser R.B."/>
        </authorList>
    </citation>
    <scope>NUCLEOTIDE SEQUENCE [LARGE SCALE GENOMIC DNA]</scope>
    <source>
        <strain evidence="2">ISS141</strain>
    </source>
</reference>